<comment type="caution">
    <text evidence="1">The sequence shown here is derived from an EMBL/GenBank/DDBJ whole genome shotgun (WGS) entry which is preliminary data.</text>
</comment>
<accession>A0A9D3WFJ2</accession>
<gene>
    <name evidence="1" type="ORF">J1N35_000345</name>
</gene>
<reference evidence="1 2" key="1">
    <citation type="journal article" date="2021" name="Plant Biotechnol. J.">
        <title>Multi-omics assisted identification of the key and species-specific regulatory components of drought-tolerant mechanisms in Gossypium stocksii.</title>
        <authorList>
            <person name="Yu D."/>
            <person name="Ke L."/>
            <person name="Zhang D."/>
            <person name="Wu Y."/>
            <person name="Sun Y."/>
            <person name="Mei J."/>
            <person name="Sun J."/>
            <person name="Sun Y."/>
        </authorList>
    </citation>
    <scope>NUCLEOTIDE SEQUENCE [LARGE SCALE GENOMIC DNA]</scope>
    <source>
        <strain evidence="2">cv. E1</strain>
        <tissue evidence="1">Leaf</tissue>
    </source>
</reference>
<organism evidence="1 2">
    <name type="scientific">Gossypium stocksii</name>
    <dbReference type="NCBI Taxonomy" id="47602"/>
    <lineage>
        <taxon>Eukaryota</taxon>
        <taxon>Viridiplantae</taxon>
        <taxon>Streptophyta</taxon>
        <taxon>Embryophyta</taxon>
        <taxon>Tracheophyta</taxon>
        <taxon>Spermatophyta</taxon>
        <taxon>Magnoliopsida</taxon>
        <taxon>eudicotyledons</taxon>
        <taxon>Gunneridae</taxon>
        <taxon>Pentapetalae</taxon>
        <taxon>rosids</taxon>
        <taxon>malvids</taxon>
        <taxon>Malvales</taxon>
        <taxon>Malvaceae</taxon>
        <taxon>Malvoideae</taxon>
        <taxon>Gossypium</taxon>
    </lineage>
</organism>
<dbReference type="Proteomes" id="UP000828251">
    <property type="component" value="Unassembled WGS sequence"/>
</dbReference>
<proteinExistence type="predicted"/>
<dbReference type="OrthoDB" id="951430at2759"/>
<dbReference type="EMBL" id="JAIQCV010000001">
    <property type="protein sequence ID" value="KAH1128967.1"/>
    <property type="molecule type" value="Genomic_DNA"/>
</dbReference>
<protein>
    <submittedName>
        <fullName evidence="1">Uncharacterized protein</fullName>
    </submittedName>
</protein>
<name>A0A9D3WFJ2_9ROSI</name>
<sequence length="79" mass="8983">MATDRKIERGIGPLLRIDNHMIVGERGHYAYLCIQLNLNKPLPYFVTIKGYKQSSMKVSILFVLLTEGLISYSTNVLLI</sequence>
<evidence type="ECO:0000313" key="2">
    <source>
        <dbReference type="Proteomes" id="UP000828251"/>
    </source>
</evidence>
<dbReference type="AlphaFoldDB" id="A0A9D3WFJ2"/>
<evidence type="ECO:0000313" key="1">
    <source>
        <dbReference type="EMBL" id="KAH1128967.1"/>
    </source>
</evidence>
<keyword evidence="2" id="KW-1185">Reference proteome</keyword>